<dbReference type="AlphaFoldDB" id="A0A428MP86"/>
<organism evidence="1 2">
    <name type="scientific">Edaphobacter aggregans</name>
    <dbReference type="NCBI Taxonomy" id="570835"/>
    <lineage>
        <taxon>Bacteria</taxon>
        <taxon>Pseudomonadati</taxon>
        <taxon>Acidobacteriota</taxon>
        <taxon>Terriglobia</taxon>
        <taxon>Terriglobales</taxon>
        <taxon>Acidobacteriaceae</taxon>
        <taxon>Edaphobacter</taxon>
    </lineage>
</organism>
<dbReference type="EMBL" id="RSDW01000001">
    <property type="protein sequence ID" value="RSL18656.1"/>
    <property type="molecule type" value="Genomic_DNA"/>
</dbReference>
<gene>
    <name evidence="1" type="ORF">EDE15_4250</name>
</gene>
<reference evidence="1 2" key="1">
    <citation type="submission" date="2018-12" db="EMBL/GenBank/DDBJ databases">
        <title>Sequencing of bacterial isolates from soil warming experiment in Harvard Forest, Massachusetts, USA.</title>
        <authorList>
            <person name="Deangelis K."/>
        </authorList>
    </citation>
    <scope>NUCLEOTIDE SEQUENCE [LARGE SCALE GENOMIC DNA]</scope>
    <source>
        <strain evidence="1 2">EB153</strain>
    </source>
</reference>
<comment type="caution">
    <text evidence="1">The sequence shown here is derived from an EMBL/GenBank/DDBJ whole genome shotgun (WGS) entry which is preliminary data.</text>
</comment>
<proteinExistence type="predicted"/>
<accession>A0A428MP86</accession>
<evidence type="ECO:0000313" key="1">
    <source>
        <dbReference type="EMBL" id="RSL18656.1"/>
    </source>
</evidence>
<protein>
    <submittedName>
        <fullName evidence="1">Uncharacterized protein</fullName>
    </submittedName>
</protein>
<name>A0A428MP86_9BACT</name>
<dbReference type="Proteomes" id="UP000269669">
    <property type="component" value="Unassembled WGS sequence"/>
</dbReference>
<keyword evidence="2" id="KW-1185">Reference proteome</keyword>
<sequence length="55" mass="6170">MGLLVEVLTASRRLRYTSLLIPLGSCCQTDSTLSLESILPGQVDILEQRYEYLPN</sequence>
<evidence type="ECO:0000313" key="2">
    <source>
        <dbReference type="Proteomes" id="UP000269669"/>
    </source>
</evidence>